<evidence type="ECO:0000256" key="5">
    <source>
        <dbReference type="ARBA" id="ARBA00023295"/>
    </source>
</evidence>
<dbReference type="Proteomes" id="UP000001396">
    <property type="component" value="Unassembled WGS sequence"/>
</dbReference>
<accession>D3BL49</accession>
<dbReference type="GO" id="GO:0004553">
    <property type="term" value="F:hydrolase activity, hydrolyzing O-glycosyl compounds"/>
    <property type="evidence" value="ECO:0007669"/>
    <property type="project" value="InterPro"/>
</dbReference>
<protein>
    <submittedName>
        <fullName evidence="11">Putative cellulase</fullName>
    </submittedName>
</protein>
<feature type="region of interest" description="Disordered" evidence="8">
    <location>
        <begin position="408"/>
        <end position="511"/>
    </location>
</feature>
<evidence type="ECO:0000256" key="2">
    <source>
        <dbReference type="ARBA" id="ARBA00022801"/>
    </source>
</evidence>
<dbReference type="GeneID" id="31364756"/>
<gene>
    <name evidence="11" type="ORF">PPL_09281</name>
</gene>
<dbReference type="SUPFAM" id="SSF51445">
    <property type="entry name" value="(Trans)glycosidases"/>
    <property type="match status" value="1"/>
</dbReference>
<dbReference type="GO" id="GO:0030245">
    <property type="term" value="P:cellulose catabolic process"/>
    <property type="evidence" value="ECO:0007669"/>
    <property type="project" value="UniProtKB-KW"/>
</dbReference>
<dbReference type="FunCoup" id="D3BL49">
    <property type="interactions" value="26"/>
</dbReference>
<feature type="domain" description="Carbohydrate binding" evidence="10">
    <location>
        <begin position="515"/>
        <end position="603"/>
    </location>
</feature>
<evidence type="ECO:0000256" key="4">
    <source>
        <dbReference type="ARBA" id="ARBA00023277"/>
    </source>
</evidence>
<dbReference type="InterPro" id="IPR001547">
    <property type="entry name" value="Glyco_hydro_5"/>
</dbReference>
<keyword evidence="5 7" id="KW-0326">Glycosidase</keyword>
<evidence type="ECO:0000256" key="8">
    <source>
        <dbReference type="SAM" id="MobiDB-lite"/>
    </source>
</evidence>
<evidence type="ECO:0000256" key="7">
    <source>
        <dbReference type="RuleBase" id="RU361153"/>
    </source>
</evidence>
<evidence type="ECO:0000313" key="11">
    <source>
        <dbReference type="EMBL" id="EFA77783.1"/>
    </source>
</evidence>
<dbReference type="STRING" id="670386.D3BL49"/>
<evidence type="ECO:0000256" key="6">
    <source>
        <dbReference type="ARBA" id="ARBA00023326"/>
    </source>
</evidence>
<dbReference type="PANTHER" id="PTHR35923:SF2">
    <property type="entry name" value="ENDOGLUCANASE"/>
    <property type="match status" value="1"/>
</dbReference>
<dbReference type="GO" id="GO:0030246">
    <property type="term" value="F:carbohydrate binding"/>
    <property type="evidence" value="ECO:0007669"/>
    <property type="project" value="InterPro"/>
</dbReference>
<evidence type="ECO:0000256" key="3">
    <source>
        <dbReference type="ARBA" id="ARBA00023001"/>
    </source>
</evidence>
<keyword evidence="2 7" id="KW-0378">Hydrolase</keyword>
<dbReference type="PANTHER" id="PTHR35923">
    <property type="entry name" value="MAJOR EXTRACELLULAR ENDOGLUCANASE"/>
    <property type="match status" value="1"/>
</dbReference>
<feature type="chain" id="PRO_5003041337" evidence="9">
    <location>
        <begin position="21"/>
        <end position="612"/>
    </location>
</feature>
<keyword evidence="3" id="KW-0136">Cellulose degradation</keyword>
<evidence type="ECO:0000256" key="1">
    <source>
        <dbReference type="ARBA" id="ARBA00005641"/>
    </source>
</evidence>
<proteinExistence type="inferred from homology"/>
<dbReference type="InterPro" id="IPR017853">
    <property type="entry name" value="GH"/>
</dbReference>
<dbReference type="InterPro" id="IPR019028">
    <property type="entry name" value="CBM_49"/>
</dbReference>
<dbReference type="SMART" id="SM01063">
    <property type="entry name" value="CBM49"/>
    <property type="match status" value="1"/>
</dbReference>
<reference evidence="11 12" key="1">
    <citation type="journal article" date="2011" name="Genome Res.">
        <title>Phylogeny-wide analysis of social amoeba genomes highlights ancient origins for complex intercellular communication.</title>
        <authorList>
            <person name="Heidel A.J."/>
            <person name="Lawal H.M."/>
            <person name="Felder M."/>
            <person name="Schilde C."/>
            <person name="Helps N.R."/>
            <person name="Tunggal B."/>
            <person name="Rivero F."/>
            <person name="John U."/>
            <person name="Schleicher M."/>
            <person name="Eichinger L."/>
            <person name="Platzer M."/>
            <person name="Noegel A.A."/>
            <person name="Schaap P."/>
            <person name="Gloeckner G."/>
        </authorList>
    </citation>
    <scope>NUCLEOTIDE SEQUENCE [LARGE SCALE GENOMIC DNA]</scope>
    <source>
        <strain evidence="12">ATCC 26659 / Pp 5 / PN500</strain>
    </source>
</reference>
<organism evidence="11 12">
    <name type="scientific">Heterostelium pallidum (strain ATCC 26659 / Pp 5 / PN500)</name>
    <name type="common">Cellular slime mold</name>
    <name type="synonym">Polysphondylium pallidum</name>
    <dbReference type="NCBI Taxonomy" id="670386"/>
    <lineage>
        <taxon>Eukaryota</taxon>
        <taxon>Amoebozoa</taxon>
        <taxon>Evosea</taxon>
        <taxon>Eumycetozoa</taxon>
        <taxon>Dictyostelia</taxon>
        <taxon>Acytosteliales</taxon>
        <taxon>Acytosteliaceae</taxon>
        <taxon>Heterostelium</taxon>
    </lineage>
</organism>
<evidence type="ECO:0000313" key="12">
    <source>
        <dbReference type="Proteomes" id="UP000001396"/>
    </source>
</evidence>
<keyword evidence="6" id="KW-0624">Polysaccharide degradation</keyword>
<dbReference type="OMA" id="NWPRAVE"/>
<comment type="similarity">
    <text evidence="1 7">Belongs to the glycosyl hydrolase 5 (cellulase A) family.</text>
</comment>
<keyword evidence="9" id="KW-0732">Signal</keyword>
<dbReference type="RefSeq" id="XP_020429911.1">
    <property type="nucleotide sequence ID" value="XM_020580078.1"/>
</dbReference>
<dbReference type="AlphaFoldDB" id="D3BL49"/>
<keyword evidence="4" id="KW-0119">Carbohydrate metabolism</keyword>
<dbReference type="EMBL" id="ADBJ01000039">
    <property type="protein sequence ID" value="EFA77783.1"/>
    <property type="molecule type" value="Genomic_DNA"/>
</dbReference>
<keyword evidence="12" id="KW-1185">Reference proteome</keyword>
<name>D3BL49_HETP5</name>
<dbReference type="Gene3D" id="3.20.20.80">
    <property type="entry name" value="Glycosidases"/>
    <property type="match status" value="1"/>
</dbReference>
<sequence length="612" mass="65791">MNIKYLLSLTISLFILVVSGQQCFDQSSVTYTTSGTQLQMNGQTIRVQGIAWFGLETLTFSPGGLQTKSVEQLLDVLVAQKFNVLRLPFSVDMILKPRMPNQINYGLNPNLAGLNAFQVFEYITKACATRGILVVAEMHRFDPNDYIPGLWYSTQCIYNIDGQCINYTTDVVTNAWITVVNTLQKYWNFWAVDVKNEPHGTATWGTGNTATDWDAAFKNIANTIQSKTGFKGVYFIEGIENNAGSICSPATGNWWGGNLSPQQCFPVFLATPNKLVFTPHTYCSSVSDQPYFNDPSYPSNMPSVWDASFGFLKSSQPVVIGEWGCKNNNTKNSKWISSFVSYLKSTGMTNHIYFSLNPDSADTDSILNPDWTTINQNVAGYLNDIGTNPSIFSLSGNKVCLGPISTTSTVSSTTIGGSTTTTTGSGTTTTSTTSKPTTTTSQSTTTTGGGSTTTTSTSTTSKPTTTTTTTSQSTTTGGSSTTTTTTSTTGGGSSTTTTAGATTTGGSTTGHTSTITIQQILSSSWTDSNNKPWSVYNCFITNTGSSAIQNVKFSSVPNVAPDQSWGAYTPANVNGNWIWSAQSWALTLQPNQPTNFGYQVQSATPFTFTIVQ</sequence>
<dbReference type="Pfam" id="PF09478">
    <property type="entry name" value="CBM49"/>
    <property type="match status" value="1"/>
</dbReference>
<evidence type="ECO:0000259" key="10">
    <source>
        <dbReference type="SMART" id="SM01063"/>
    </source>
</evidence>
<dbReference type="Pfam" id="PF00150">
    <property type="entry name" value="Cellulase"/>
    <property type="match status" value="1"/>
</dbReference>
<comment type="caution">
    <text evidence="11">The sequence shown here is derived from an EMBL/GenBank/DDBJ whole genome shotgun (WGS) entry which is preliminary data.</text>
</comment>
<dbReference type="InParanoid" id="D3BL49"/>
<evidence type="ECO:0000256" key="9">
    <source>
        <dbReference type="SAM" id="SignalP"/>
    </source>
</evidence>
<feature type="signal peptide" evidence="9">
    <location>
        <begin position="1"/>
        <end position="20"/>
    </location>
</feature>